<reference evidence="7" key="1">
    <citation type="journal article" date="2019" name="Int. J. Syst. Evol. Microbiol.">
        <title>The Global Catalogue of Microorganisms (GCM) 10K type strain sequencing project: providing services to taxonomists for standard genome sequencing and annotation.</title>
        <authorList>
            <consortium name="The Broad Institute Genomics Platform"/>
            <consortium name="The Broad Institute Genome Sequencing Center for Infectious Disease"/>
            <person name="Wu L."/>
            <person name="Ma J."/>
        </authorList>
    </citation>
    <scope>NUCLEOTIDE SEQUENCE [LARGE SCALE GENOMIC DNA]</scope>
    <source>
        <strain evidence="7">CGMCC-1.15741</strain>
    </source>
</reference>
<dbReference type="Proteomes" id="UP001596303">
    <property type="component" value="Unassembled WGS sequence"/>
</dbReference>
<keyword evidence="2" id="KW-0249">Electron transport</keyword>
<dbReference type="InterPro" id="IPR049299">
    <property type="entry name" value="Thio2_N"/>
</dbReference>
<dbReference type="Pfam" id="PF21352">
    <property type="entry name" value="Zn_ribbon_Thio2"/>
    <property type="match status" value="1"/>
</dbReference>
<protein>
    <submittedName>
        <fullName evidence="6">Thioredoxin domain-containing protein</fullName>
    </submittedName>
</protein>
<dbReference type="CDD" id="cd02947">
    <property type="entry name" value="TRX_family"/>
    <property type="match status" value="1"/>
</dbReference>
<keyword evidence="3" id="KW-1015">Disulfide bond</keyword>
<sequence length="150" mass="15950">MSTTDLAPTIVCHKCHALNRVPTGRGLSAGKCGKCGASLATSDPVDIDGAMLNRLKSKDTGAFIIDVWAPWCGPCRMMASSYAQTAAQMRDRVRFFKLNSDDHQDAAASLGLRGVPTLIAWNHGHETGHQAGAQMGSQLTSWVSQVIGPN</sequence>
<keyword evidence="1" id="KW-0813">Transport</keyword>
<dbReference type="Gene3D" id="3.40.30.10">
    <property type="entry name" value="Glutaredoxin"/>
    <property type="match status" value="1"/>
</dbReference>
<evidence type="ECO:0000256" key="2">
    <source>
        <dbReference type="ARBA" id="ARBA00022982"/>
    </source>
</evidence>
<organism evidence="6 7">
    <name type="scientific">Ponticaulis profundi</name>
    <dbReference type="NCBI Taxonomy" id="2665222"/>
    <lineage>
        <taxon>Bacteria</taxon>
        <taxon>Pseudomonadati</taxon>
        <taxon>Pseudomonadota</taxon>
        <taxon>Alphaproteobacteria</taxon>
        <taxon>Hyphomonadales</taxon>
        <taxon>Hyphomonadaceae</taxon>
        <taxon>Ponticaulis</taxon>
    </lineage>
</organism>
<dbReference type="Pfam" id="PF00085">
    <property type="entry name" value="Thioredoxin"/>
    <property type="match status" value="1"/>
</dbReference>
<dbReference type="InterPro" id="IPR013766">
    <property type="entry name" value="Thioredoxin_domain"/>
</dbReference>
<evidence type="ECO:0000313" key="6">
    <source>
        <dbReference type="EMBL" id="MFC6197898.1"/>
    </source>
</evidence>
<dbReference type="Gene3D" id="2.30.30.380">
    <property type="entry name" value="Zn-finger domain of Sec23/24"/>
    <property type="match status" value="1"/>
</dbReference>
<proteinExistence type="predicted"/>
<dbReference type="PROSITE" id="PS51352">
    <property type="entry name" value="THIOREDOXIN_2"/>
    <property type="match status" value="1"/>
</dbReference>
<accession>A0ABW1S9K8</accession>
<dbReference type="InterPro" id="IPR036249">
    <property type="entry name" value="Thioredoxin-like_sf"/>
</dbReference>
<dbReference type="InterPro" id="IPR017937">
    <property type="entry name" value="Thioredoxin_CS"/>
</dbReference>
<dbReference type="RefSeq" id="WP_377377472.1">
    <property type="nucleotide sequence ID" value="NZ_JBHSSW010000008.1"/>
</dbReference>
<dbReference type="PRINTS" id="PR00421">
    <property type="entry name" value="THIOREDOXIN"/>
</dbReference>
<evidence type="ECO:0000259" key="5">
    <source>
        <dbReference type="PROSITE" id="PS51352"/>
    </source>
</evidence>
<dbReference type="EMBL" id="JBHSSW010000008">
    <property type="protein sequence ID" value="MFC6197898.1"/>
    <property type="molecule type" value="Genomic_DNA"/>
</dbReference>
<dbReference type="PROSITE" id="PS00194">
    <property type="entry name" value="THIOREDOXIN_1"/>
    <property type="match status" value="1"/>
</dbReference>
<evidence type="ECO:0000313" key="7">
    <source>
        <dbReference type="Proteomes" id="UP001596303"/>
    </source>
</evidence>
<comment type="caution">
    <text evidence="6">The sequence shown here is derived from an EMBL/GenBank/DDBJ whole genome shotgun (WGS) entry which is preliminary data.</text>
</comment>
<keyword evidence="4" id="KW-0676">Redox-active center</keyword>
<gene>
    <name evidence="6" type="ORF">ACFQDM_07405</name>
</gene>
<dbReference type="PANTHER" id="PTHR45663">
    <property type="entry name" value="GEO12009P1"/>
    <property type="match status" value="1"/>
</dbReference>
<dbReference type="PANTHER" id="PTHR45663:SF11">
    <property type="entry name" value="GEO12009P1"/>
    <property type="match status" value="1"/>
</dbReference>
<name>A0ABW1S9K8_9PROT</name>
<evidence type="ECO:0000256" key="4">
    <source>
        <dbReference type="ARBA" id="ARBA00023284"/>
    </source>
</evidence>
<feature type="domain" description="Thioredoxin" evidence="5">
    <location>
        <begin position="33"/>
        <end position="148"/>
    </location>
</feature>
<keyword evidence="7" id="KW-1185">Reference proteome</keyword>
<dbReference type="SUPFAM" id="SSF52833">
    <property type="entry name" value="Thioredoxin-like"/>
    <property type="match status" value="1"/>
</dbReference>
<evidence type="ECO:0000256" key="1">
    <source>
        <dbReference type="ARBA" id="ARBA00022448"/>
    </source>
</evidence>
<evidence type="ECO:0000256" key="3">
    <source>
        <dbReference type="ARBA" id="ARBA00023157"/>
    </source>
</evidence>